<gene>
    <name evidence="3" type="primary">Jph2_0</name>
    <name evidence="3" type="ORF">ARDKOR_R01795</name>
</gene>
<dbReference type="GO" id="GO:0030314">
    <property type="term" value="C:junctional membrane complex"/>
    <property type="evidence" value="ECO:0007669"/>
    <property type="project" value="InterPro"/>
</dbReference>
<feature type="compositionally biased region" description="Basic and acidic residues" evidence="1">
    <location>
        <begin position="103"/>
        <end position="159"/>
    </location>
</feature>
<reference evidence="3 4" key="1">
    <citation type="submission" date="2019-09" db="EMBL/GenBank/DDBJ databases">
        <title>Bird 10,000 Genomes (B10K) Project - Family phase.</title>
        <authorList>
            <person name="Zhang G."/>
        </authorList>
    </citation>
    <scope>NUCLEOTIDE SEQUENCE [LARGE SCALE GENOMIC DNA]</scope>
    <source>
        <strain evidence="3">B10K-CU-031-01</strain>
        <tissue evidence="3">Muscle</tissue>
    </source>
</reference>
<protein>
    <submittedName>
        <fullName evidence="3">JPH2 protein</fullName>
    </submittedName>
</protein>
<feature type="region of interest" description="Disordered" evidence="1">
    <location>
        <begin position="1"/>
        <end position="47"/>
    </location>
</feature>
<dbReference type="PANTHER" id="PTHR23085">
    <property type="entry name" value="GH28348P"/>
    <property type="match status" value="1"/>
</dbReference>
<accession>A0A7K8L5B8</accession>
<dbReference type="GO" id="GO:0016529">
    <property type="term" value="C:sarcoplasmic reticulum"/>
    <property type="evidence" value="ECO:0007669"/>
    <property type="project" value="TreeGrafter"/>
</dbReference>
<evidence type="ECO:0000256" key="1">
    <source>
        <dbReference type="SAM" id="MobiDB-lite"/>
    </source>
</evidence>
<feature type="transmembrane region" description="Helical" evidence="2">
    <location>
        <begin position="186"/>
        <end position="207"/>
    </location>
</feature>
<comment type="caution">
    <text evidence="3">The sequence shown here is derived from an EMBL/GenBank/DDBJ whole genome shotgun (WGS) entry which is preliminary data.</text>
</comment>
<evidence type="ECO:0000313" key="4">
    <source>
        <dbReference type="Proteomes" id="UP000560386"/>
    </source>
</evidence>
<keyword evidence="2" id="KW-0472">Membrane</keyword>
<dbReference type="InterPro" id="IPR017191">
    <property type="entry name" value="Junctophilin"/>
</dbReference>
<name>A0A7K8L5B8_9AVES</name>
<organism evidence="3 4">
    <name type="scientific">Ardeotis kori</name>
    <dbReference type="NCBI Taxonomy" id="89386"/>
    <lineage>
        <taxon>Eukaryota</taxon>
        <taxon>Metazoa</taxon>
        <taxon>Chordata</taxon>
        <taxon>Craniata</taxon>
        <taxon>Vertebrata</taxon>
        <taxon>Euteleostomi</taxon>
        <taxon>Archelosauria</taxon>
        <taxon>Archosauria</taxon>
        <taxon>Dinosauria</taxon>
        <taxon>Saurischia</taxon>
        <taxon>Theropoda</taxon>
        <taxon>Coelurosauria</taxon>
        <taxon>Aves</taxon>
        <taxon>Neognathae</taxon>
        <taxon>Neoaves</taxon>
        <taxon>Otidimorphae</taxon>
        <taxon>Otidiformes</taxon>
        <taxon>Otididae</taxon>
        <taxon>Ardeotis</taxon>
    </lineage>
</organism>
<keyword evidence="2" id="KW-1133">Transmembrane helix</keyword>
<sequence length="208" mass="22340">PGSWAEAGGRAGGSSPVPPEGEGRPASRGWGRPAEQMEIGPLQRMAQEPDVELIKGYHSYAVRTSSVSPTMDYEEEQLPKPEPPSPEPRGDPQHRGGTPAPLQEREEKPLARVEAKPEPPRPKEPKQRPSPEHRAVGRAEPTADKKTEARAPGRTEPKAGAKRGPAPVATVAAAKEAEECEEGPNTIVICMVILLNIGLAILFVHFLT</sequence>
<dbReference type="AlphaFoldDB" id="A0A7K8L5B8"/>
<feature type="non-terminal residue" evidence="3">
    <location>
        <position position="1"/>
    </location>
</feature>
<feature type="region of interest" description="Disordered" evidence="1">
    <location>
        <begin position="64"/>
        <end position="167"/>
    </location>
</feature>
<keyword evidence="2" id="KW-0812">Transmembrane</keyword>
<dbReference type="GO" id="GO:0005789">
    <property type="term" value="C:endoplasmic reticulum membrane"/>
    <property type="evidence" value="ECO:0007669"/>
    <property type="project" value="TreeGrafter"/>
</dbReference>
<keyword evidence="4" id="KW-1185">Reference proteome</keyword>
<proteinExistence type="predicted"/>
<evidence type="ECO:0000313" key="3">
    <source>
        <dbReference type="EMBL" id="NXE23643.1"/>
    </source>
</evidence>
<dbReference type="Proteomes" id="UP000560386">
    <property type="component" value="Unassembled WGS sequence"/>
</dbReference>
<dbReference type="PANTHER" id="PTHR23085:SF26">
    <property type="entry name" value="JUNCTOPHILIN-2"/>
    <property type="match status" value="1"/>
</dbReference>
<dbReference type="GO" id="GO:0005886">
    <property type="term" value="C:plasma membrane"/>
    <property type="evidence" value="ECO:0007669"/>
    <property type="project" value="TreeGrafter"/>
</dbReference>
<feature type="non-terminal residue" evidence="3">
    <location>
        <position position="208"/>
    </location>
</feature>
<dbReference type="EMBL" id="VWPR01000519">
    <property type="protein sequence ID" value="NXE23643.1"/>
    <property type="molecule type" value="Genomic_DNA"/>
</dbReference>
<evidence type="ECO:0000256" key="2">
    <source>
        <dbReference type="SAM" id="Phobius"/>
    </source>
</evidence>